<protein>
    <submittedName>
        <fullName evidence="1">Uncharacterized protein</fullName>
    </submittedName>
</protein>
<dbReference type="KEGG" id="vg:23681209"/>
<dbReference type="EMBL" id="KM514685">
    <property type="protein sequence ID" value="AIS73864.1"/>
    <property type="molecule type" value="Genomic_DNA"/>
</dbReference>
<sequence length="128" mass="15217">MISVQDLVEEVDFQPEYIYLQDKEKTIRVDYHTLEEEFGYPLNCFLELVPVEGHVCFVNHIWRDQTDLHCDTSLLELLKKIDEEQNKVSNQNPSKYLLMVQDALRDLRSGNEDRIMELVFLIEAREEI</sequence>
<organism evidence="1 2">
    <name type="scientific">Lactobacillus phage Ldl1</name>
    <dbReference type="NCBI Taxonomy" id="1552735"/>
    <lineage>
        <taxon>Viruses</taxon>
        <taxon>Duplodnaviria</taxon>
        <taxon>Heunggongvirae</taxon>
        <taxon>Uroviricota</taxon>
        <taxon>Caudoviricetes</taxon>
        <taxon>Tybeckvirinae</taxon>
        <taxon>Lidleunavirus</taxon>
        <taxon>Lidleunavirus Ldl1</taxon>
    </lineage>
</organism>
<reference evidence="1 2" key="1">
    <citation type="journal article" date="2014" name="Appl. Environ. Microbiol.">
        <title>Genome and proteome analysis of bacteriophage Ldl1 reveals the existence of a novel phage group infecting Lactobacillus delbrueckii subsp. Lactis.</title>
        <authorList>
            <person name="Casey E."/>
            <person name="Mahony J."/>
            <person name="Neve H."/>
            <person name="Noben J.P."/>
            <person name="Bello F.D."/>
            <person name="van Sinderen D."/>
        </authorList>
    </citation>
    <scope>NUCLEOTIDE SEQUENCE [LARGE SCALE GENOMIC DNA]</scope>
    <source>
        <strain evidence="1">Ldl1</strain>
    </source>
</reference>
<accession>A0A0A7DMY2</accession>
<dbReference type="RefSeq" id="YP_009126448.1">
    <property type="nucleotide sequence ID" value="NC_026609.1"/>
</dbReference>
<dbReference type="Proteomes" id="UP000030928">
    <property type="component" value="Segment"/>
</dbReference>
<dbReference type="GeneID" id="23681209"/>
<keyword evidence="2" id="KW-1185">Reference proteome</keyword>
<proteinExistence type="predicted"/>
<evidence type="ECO:0000313" key="2">
    <source>
        <dbReference type="Proteomes" id="UP000030928"/>
    </source>
</evidence>
<evidence type="ECO:0000313" key="1">
    <source>
        <dbReference type="EMBL" id="AIS73864.1"/>
    </source>
</evidence>
<gene>
    <name evidence="1" type="ORF">LDL_006</name>
</gene>
<name>A0A0A7DMY2_9CAUD</name>